<dbReference type="Proteomes" id="UP000002669">
    <property type="component" value="Unassembled WGS sequence"/>
</dbReference>
<dbReference type="OMA" id="KSRHERD"/>
<keyword evidence="4" id="KW-1185">Reference proteome</keyword>
<feature type="compositionally biased region" description="Basic residues" evidence="2">
    <location>
        <begin position="84"/>
        <end position="95"/>
    </location>
</feature>
<dbReference type="eggNOG" id="ENOG502S40Z">
    <property type="taxonomic scope" value="Eukaryota"/>
</dbReference>
<keyword evidence="1" id="KW-0175">Coiled coil</keyword>
<dbReference type="VEuPathDB" id="FungiDB:MGYG_05213"/>
<reference evidence="4" key="1">
    <citation type="journal article" date="2012" name="MBio">
        <title>Comparative genome analysis of Trichophyton rubrum and related dermatophytes reveals candidate genes involved in infection.</title>
        <authorList>
            <person name="Martinez D.A."/>
            <person name="Oliver B.G."/>
            <person name="Graeser Y."/>
            <person name="Goldberg J.M."/>
            <person name="Li W."/>
            <person name="Martinez-Rossi N.M."/>
            <person name="Monod M."/>
            <person name="Shelest E."/>
            <person name="Barton R.C."/>
            <person name="Birch E."/>
            <person name="Brakhage A.A."/>
            <person name="Chen Z."/>
            <person name="Gurr S.J."/>
            <person name="Heiman D."/>
            <person name="Heitman J."/>
            <person name="Kosti I."/>
            <person name="Rossi A."/>
            <person name="Saif S."/>
            <person name="Samalova M."/>
            <person name="Saunders C.W."/>
            <person name="Shea T."/>
            <person name="Summerbell R.C."/>
            <person name="Xu J."/>
            <person name="Young S."/>
            <person name="Zeng Q."/>
            <person name="Birren B.W."/>
            <person name="Cuomo C.A."/>
            <person name="White T.C."/>
        </authorList>
    </citation>
    <scope>NUCLEOTIDE SEQUENCE [LARGE SCALE GENOMIC DNA]</scope>
    <source>
        <strain evidence="4">ATCC MYA-4604 / CBS 118893</strain>
    </source>
</reference>
<accession>E4UV83</accession>
<feature type="region of interest" description="Disordered" evidence="2">
    <location>
        <begin position="131"/>
        <end position="157"/>
    </location>
</feature>
<feature type="compositionally biased region" description="Low complexity" evidence="2">
    <location>
        <begin position="10"/>
        <end position="25"/>
    </location>
</feature>
<dbReference type="HOGENOM" id="CLU_627297_0_0_1"/>
<feature type="region of interest" description="Disordered" evidence="2">
    <location>
        <begin position="1"/>
        <end position="111"/>
    </location>
</feature>
<dbReference type="AlphaFoldDB" id="E4UV83"/>
<dbReference type="RefSeq" id="XP_003172621.1">
    <property type="nucleotide sequence ID" value="XM_003172573.1"/>
</dbReference>
<evidence type="ECO:0000256" key="2">
    <source>
        <dbReference type="SAM" id="MobiDB-lite"/>
    </source>
</evidence>
<evidence type="ECO:0000313" key="3">
    <source>
        <dbReference type="EMBL" id="EFR02210.1"/>
    </source>
</evidence>
<feature type="region of interest" description="Disordered" evidence="2">
    <location>
        <begin position="382"/>
        <end position="401"/>
    </location>
</feature>
<dbReference type="EMBL" id="DS989825">
    <property type="protein sequence ID" value="EFR02210.1"/>
    <property type="molecule type" value="Genomic_DNA"/>
</dbReference>
<dbReference type="InParanoid" id="E4UV83"/>
<dbReference type="OrthoDB" id="5419542at2759"/>
<feature type="compositionally biased region" description="Basic and acidic residues" evidence="2">
    <location>
        <begin position="132"/>
        <end position="157"/>
    </location>
</feature>
<feature type="compositionally biased region" description="Basic and acidic residues" evidence="2">
    <location>
        <begin position="74"/>
        <end position="83"/>
    </location>
</feature>
<evidence type="ECO:0000256" key="1">
    <source>
        <dbReference type="SAM" id="Coils"/>
    </source>
</evidence>
<protein>
    <submittedName>
        <fullName evidence="3">Uncharacterized protein</fullName>
    </submittedName>
</protein>
<gene>
    <name evidence="3" type="ORF">MGYG_05213</name>
</gene>
<proteinExistence type="predicted"/>
<feature type="coiled-coil region" evidence="1">
    <location>
        <begin position="267"/>
        <end position="301"/>
    </location>
</feature>
<sequence length="423" mass="48095">MEQQENLRIPPLALPAAQHPAAGGPDDSSEMHTASPPPQPSPLLVPGKAYPSLHNNLYIPHHASIPDPLLFSPSEDRSSDVEKRGRRHHRHHKSRHERDERHTRSSSFPIEQVAEMPFQLGKKKARAAVAEAEEKAKAREKQELDDKTRQAKEAKETREELASRFPFTRTREVVTQVRLDDLHMKRLRAEAANRDAFNEINEHSGSFSKRLEDTCNNLLTDAGIIRGTISNLQRLSNTAMSQHKEFQYRTVGMVRNAERQVQKFDRFQRQLKSIALLEDRLKATQEKAKKLDKRLEVTRDRIYAWDREEDEWQEKINRRLRMMGAAIVFLLVAWVGTKVMSRVYPDYSIFGSKANITLHGESPECCVAAFDHAKQATTTGTAIDTATGTPTGTPTTGRARPAFKTPIELDALEEPLQRIIDEL</sequence>
<dbReference type="GeneID" id="10027894"/>
<name>E4UV83_ARTGP</name>
<organism evidence="4">
    <name type="scientific">Arthroderma gypseum (strain ATCC MYA-4604 / CBS 118893)</name>
    <name type="common">Microsporum gypseum</name>
    <dbReference type="NCBI Taxonomy" id="535722"/>
    <lineage>
        <taxon>Eukaryota</taxon>
        <taxon>Fungi</taxon>
        <taxon>Dikarya</taxon>
        <taxon>Ascomycota</taxon>
        <taxon>Pezizomycotina</taxon>
        <taxon>Eurotiomycetes</taxon>
        <taxon>Eurotiomycetidae</taxon>
        <taxon>Onygenales</taxon>
        <taxon>Arthrodermataceae</taxon>
        <taxon>Nannizzia</taxon>
    </lineage>
</organism>
<evidence type="ECO:0000313" key="4">
    <source>
        <dbReference type="Proteomes" id="UP000002669"/>
    </source>
</evidence>
<dbReference type="STRING" id="535722.E4UV83"/>